<dbReference type="AlphaFoldDB" id="H8I6X8"/>
<sequence length="66" mass="7440">MDIRDIRFIEIGGSILILLVFIGLFALVGFMPQLKPWSNILYVVLFLAYTAAMCLFGLKLAPYLSE</sequence>
<dbReference type="EMBL" id="CP003243">
    <property type="protein sequence ID" value="AFC99808.1"/>
    <property type="molecule type" value="Genomic_DNA"/>
</dbReference>
<evidence type="ECO:0000256" key="1">
    <source>
        <dbReference type="SAM" id="Phobius"/>
    </source>
</evidence>
<dbReference type="STRING" id="1041930.Mtc_1052"/>
<proteinExistence type="predicted"/>
<protein>
    <submittedName>
        <fullName evidence="2">Uncharacterized protein</fullName>
    </submittedName>
</protein>
<dbReference type="GeneID" id="11971177"/>
<keyword evidence="1" id="KW-1133">Transmembrane helix</keyword>
<dbReference type="HOGENOM" id="CLU_2820820_0_0_2"/>
<keyword evidence="3" id="KW-1185">Reference proteome</keyword>
<gene>
    <name evidence="2" type="ordered locus">Mtc_1052</name>
</gene>
<name>H8I6X8_METCZ</name>
<evidence type="ECO:0000313" key="3">
    <source>
        <dbReference type="Proteomes" id="UP000005233"/>
    </source>
</evidence>
<dbReference type="RefSeq" id="WP_014405646.1">
    <property type="nucleotide sequence ID" value="NC_017034.1"/>
</dbReference>
<reference evidence="2 3" key="1">
    <citation type="journal article" date="2012" name="J. Bacteriol.">
        <title>Complete genome sequence of a thermophilic methanogen, Methanocella conradii HZ254, isolated from Chinese rice field soil.</title>
        <authorList>
            <person name="Lu Z."/>
            <person name="Lu Y."/>
        </authorList>
    </citation>
    <scope>NUCLEOTIDE SEQUENCE [LARGE SCALE GENOMIC DNA]</scope>
    <source>
        <strain evidence="3">DSM 24694 / JCM 17849 / CGMCC 1.5162 / HZ254</strain>
    </source>
</reference>
<dbReference type="Proteomes" id="UP000005233">
    <property type="component" value="Chromosome"/>
</dbReference>
<organism evidence="2 3">
    <name type="scientific">Methanocella conradii (strain DSM 24694 / JCM 17849 / CGMCC 1.5162 / HZ254)</name>
    <dbReference type="NCBI Taxonomy" id="1041930"/>
    <lineage>
        <taxon>Archaea</taxon>
        <taxon>Methanobacteriati</taxon>
        <taxon>Methanobacteriota</taxon>
        <taxon>Stenosarchaea group</taxon>
        <taxon>Methanomicrobia</taxon>
        <taxon>Methanocellales</taxon>
        <taxon>Methanocellaceae</taxon>
        <taxon>Methanocella</taxon>
    </lineage>
</organism>
<keyword evidence="1" id="KW-0812">Transmembrane</keyword>
<accession>H8I6X8</accession>
<evidence type="ECO:0000313" key="2">
    <source>
        <dbReference type="EMBL" id="AFC99808.1"/>
    </source>
</evidence>
<dbReference type="eggNOG" id="arCOG13225">
    <property type="taxonomic scope" value="Archaea"/>
</dbReference>
<dbReference type="KEGG" id="mez:Mtc_1052"/>
<feature type="transmembrane region" description="Helical" evidence="1">
    <location>
        <begin position="40"/>
        <end position="61"/>
    </location>
</feature>
<dbReference type="OrthoDB" id="378300at2157"/>
<keyword evidence="1" id="KW-0472">Membrane</keyword>
<feature type="transmembrane region" description="Helical" evidence="1">
    <location>
        <begin position="12"/>
        <end position="34"/>
    </location>
</feature>